<evidence type="ECO:0000313" key="1">
    <source>
        <dbReference type="EMBL" id="ETW92812.1"/>
    </source>
</evidence>
<evidence type="ECO:0008006" key="3">
    <source>
        <dbReference type="Google" id="ProtNLM"/>
    </source>
</evidence>
<gene>
    <name evidence="1" type="ORF">ETSY1_42035</name>
</gene>
<dbReference type="EMBL" id="AZHW01001372">
    <property type="protein sequence ID" value="ETW92812.1"/>
    <property type="molecule type" value="Genomic_DNA"/>
</dbReference>
<protein>
    <recommendedName>
        <fullName evidence="3">DUF4258 domain-containing protein</fullName>
    </recommendedName>
</protein>
<organism evidence="1 2">
    <name type="scientific">Entotheonella factor</name>
    <dbReference type="NCBI Taxonomy" id="1429438"/>
    <lineage>
        <taxon>Bacteria</taxon>
        <taxon>Pseudomonadati</taxon>
        <taxon>Nitrospinota/Tectimicrobiota group</taxon>
        <taxon>Candidatus Tectimicrobiota</taxon>
        <taxon>Candidatus Entotheonellia</taxon>
        <taxon>Candidatus Entotheonellales</taxon>
        <taxon>Candidatus Entotheonellaceae</taxon>
        <taxon>Candidatus Entotheonella</taxon>
    </lineage>
</organism>
<proteinExistence type="predicted"/>
<dbReference type="HOGENOM" id="CLU_2394304_0_0_7"/>
<reference evidence="1 2" key="1">
    <citation type="journal article" date="2014" name="Nature">
        <title>An environmental bacterial taxon with a large and distinct metabolic repertoire.</title>
        <authorList>
            <person name="Wilson M.C."/>
            <person name="Mori T."/>
            <person name="Ruckert C."/>
            <person name="Uria A.R."/>
            <person name="Helf M.J."/>
            <person name="Takada K."/>
            <person name="Gernert C."/>
            <person name="Steffens U.A."/>
            <person name="Heycke N."/>
            <person name="Schmitt S."/>
            <person name="Rinke C."/>
            <person name="Helfrich E.J."/>
            <person name="Brachmann A.O."/>
            <person name="Gurgui C."/>
            <person name="Wakimoto T."/>
            <person name="Kracht M."/>
            <person name="Crusemann M."/>
            <person name="Hentschel U."/>
            <person name="Abe I."/>
            <person name="Matsunaga S."/>
            <person name="Kalinowski J."/>
            <person name="Takeyama H."/>
            <person name="Piel J."/>
        </authorList>
    </citation>
    <scope>NUCLEOTIDE SEQUENCE [LARGE SCALE GENOMIC DNA]</scope>
    <source>
        <strain evidence="2">TSY1</strain>
    </source>
</reference>
<accession>W4L455</accession>
<dbReference type="AlphaFoldDB" id="W4L455"/>
<dbReference type="InterPro" id="IPR025354">
    <property type="entry name" value="DUF4258"/>
</dbReference>
<dbReference type="Pfam" id="PF14076">
    <property type="entry name" value="DUF4258"/>
    <property type="match status" value="1"/>
</dbReference>
<sequence>MNIRFYRDPETGEPHIYNHGVTEDEVEDVIRRPGEDRLGREGSRVAIGQTRAGRFLRVIYVPDPEPESLFVITAYELRGKPLAAYRRRQRRKG</sequence>
<keyword evidence="2" id="KW-1185">Reference proteome</keyword>
<dbReference type="Proteomes" id="UP000019141">
    <property type="component" value="Unassembled WGS sequence"/>
</dbReference>
<evidence type="ECO:0000313" key="2">
    <source>
        <dbReference type="Proteomes" id="UP000019141"/>
    </source>
</evidence>
<name>W4L455_ENTF1</name>
<comment type="caution">
    <text evidence="1">The sequence shown here is derived from an EMBL/GenBank/DDBJ whole genome shotgun (WGS) entry which is preliminary data.</text>
</comment>